<accession>A0A7W8K2F4</accession>
<gene>
    <name evidence="1" type="ORF">HNQ08_005410</name>
</gene>
<reference evidence="1 2" key="1">
    <citation type="submission" date="2020-08" db="EMBL/GenBank/DDBJ databases">
        <title>Genomic Encyclopedia of Type Strains, Phase IV (KMG-IV): sequencing the most valuable type-strain genomes for metagenomic binning, comparative biology and taxonomic classification.</title>
        <authorList>
            <person name="Goeker M."/>
        </authorList>
    </citation>
    <scope>NUCLEOTIDE SEQUENCE [LARGE SCALE GENOMIC DNA]</scope>
    <source>
        <strain evidence="1 2">DSM 27939</strain>
    </source>
</reference>
<keyword evidence="2" id="KW-1185">Reference proteome</keyword>
<name>A0A7W8K2F4_9DEIO</name>
<protein>
    <submittedName>
        <fullName evidence="1">Uncharacterized protein</fullName>
    </submittedName>
</protein>
<proteinExistence type="predicted"/>
<dbReference type="AlphaFoldDB" id="A0A7W8K2F4"/>
<organism evidence="1 2">
    <name type="scientific">Deinococcus humi</name>
    <dbReference type="NCBI Taxonomy" id="662880"/>
    <lineage>
        <taxon>Bacteria</taxon>
        <taxon>Thermotogati</taxon>
        <taxon>Deinococcota</taxon>
        <taxon>Deinococci</taxon>
        <taxon>Deinococcales</taxon>
        <taxon>Deinococcaceae</taxon>
        <taxon>Deinococcus</taxon>
    </lineage>
</organism>
<sequence length="48" mass="5359">MPALLLSKDIYVWRAESLQHDHAAALRGWQPRILSVTSVGLRSVLSIC</sequence>
<comment type="caution">
    <text evidence="1">The sequence shown here is derived from an EMBL/GenBank/DDBJ whole genome shotgun (WGS) entry which is preliminary data.</text>
</comment>
<dbReference type="Proteomes" id="UP000552709">
    <property type="component" value="Unassembled WGS sequence"/>
</dbReference>
<evidence type="ECO:0000313" key="1">
    <source>
        <dbReference type="EMBL" id="MBB5366281.1"/>
    </source>
</evidence>
<evidence type="ECO:0000313" key="2">
    <source>
        <dbReference type="Proteomes" id="UP000552709"/>
    </source>
</evidence>
<dbReference type="EMBL" id="JACHFL010000034">
    <property type="protein sequence ID" value="MBB5366281.1"/>
    <property type="molecule type" value="Genomic_DNA"/>
</dbReference>